<reference evidence="1" key="1">
    <citation type="submission" date="2018-02" db="EMBL/GenBank/DDBJ databases">
        <title>Rhizophora mucronata_Transcriptome.</title>
        <authorList>
            <person name="Meera S.P."/>
            <person name="Sreeshan A."/>
            <person name="Augustine A."/>
        </authorList>
    </citation>
    <scope>NUCLEOTIDE SEQUENCE</scope>
    <source>
        <tissue evidence="1">Leaf</tissue>
    </source>
</reference>
<protein>
    <submittedName>
        <fullName evidence="1">Uncharacterized protein</fullName>
    </submittedName>
</protein>
<name>A0A2P2QZZ6_RHIMU</name>
<dbReference type="AlphaFoldDB" id="A0A2P2QZZ6"/>
<organism evidence="1">
    <name type="scientific">Rhizophora mucronata</name>
    <name type="common">Asiatic mangrove</name>
    <dbReference type="NCBI Taxonomy" id="61149"/>
    <lineage>
        <taxon>Eukaryota</taxon>
        <taxon>Viridiplantae</taxon>
        <taxon>Streptophyta</taxon>
        <taxon>Embryophyta</taxon>
        <taxon>Tracheophyta</taxon>
        <taxon>Spermatophyta</taxon>
        <taxon>Magnoliopsida</taxon>
        <taxon>eudicotyledons</taxon>
        <taxon>Gunneridae</taxon>
        <taxon>Pentapetalae</taxon>
        <taxon>rosids</taxon>
        <taxon>fabids</taxon>
        <taxon>Malpighiales</taxon>
        <taxon>Rhizophoraceae</taxon>
        <taxon>Rhizophora</taxon>
    </lineage>
</organism>
<dbReference type="EMBL" id="GGEC01092061">
    <property type="protein sequence ID" value="MBX72545.1"/>
    <property type="molecule type" value="Transcribed_RNA"/>
</dbReference>
<proteinExistence type="predicted"/>
<accession>A0A2P2QZZ6</accession>
<evidence type="ECO:0000313" key="1">
    <source>
        <dbReference type="EMBL" id="MBX72545.1"/>
    </source>
</evidence>
<sequence>MTSLVLTALVSSPSECNFSFYLHSYQKILCTLIWYHIPSCFYFIVEVSFSNL</sequence>